<dbReference type="GeneID" id="20673988"/>
<feature type="compositionally biased region" description="Basic and acidic residues" evidence="1">
    <location>
        <begin position="235"/>
        <end position="251"/>
    </location>
</feature>
<dbReference type="RefSeq" id="XP_009542106.1">
    <property type="nucleotide sequence ID" value="XM_009543811.1"/>
</dbReference>
<dbReference type="AlphaFoldDB" id="W4KH99"/>
<dbReference type="KEGG" id="hir:HETIRDRAFT_424611"/>
<dbReference type="InParanoid" id="W4KH99"/>
<evidence type="ECO:0000313" key="3">
    <source>
        <dbReference type="Proteomes" id="UP000030671"/>
    </source>
</evidence>
<reference evidence="2 3" key="1">
    <citation type="journal article" date="2012" name="New Phytol.">
        <title>Insight into trade-off between wood decay and parasitism from the genome of a fungal forest pathogen.</title>
        <authorList>
            <person name="Olson A."/>
            <person name="Aerts A."/>
            <person name="Asiegbu F."/>
            <person name="Belbahri L."/>
            <person name="Bouzid O."/>
            <person name="Broberg A."/>
            <person name="Canback B."/>
            <person name="Coutinho P.M."/>
            <person name="Cullen D."/>
            <person name="Dalman K."/>
            <person name="Deflorio G."/>
            <person name="van Diepen L.T."/>
            <person name="Dunand C."/>
            <person name="Duplessis S."/>
            <person name="Durling M."/>
            <person name="Gonthier P."/>
            <person name="Grimwood J."/>
            <person name="Fossdal C.G."/>
            <person name="Hansson D."/>
            <person name="Henrissat B."/>
            <person name="Hietala A."/>
            <person name="Himmelstrand K."/>
            <person name="Hoffmeister D."/>
            <person name="Hogberg N."/>
            <person name="James T.Y."/>
            <person name="Karlsson M."/>
            <person name="Kohler A."/>
            <person name="Kues U."/>
            <person name="Lee Y.H."/>
            <person name="Lin Y.C."/>
            <person name="Lind M."/>
            <person name="Lindquist E."/>
            <person name="Lombard V."/>
            <person name="Lucas S."/>
            <person name="Lunden K."/>
            <person name="Morin E."/>
            <person name="Murat C."/>
            <person name="Park J."/>
            <person name="Raffaello T."/>
            <person name="Rouze P."/>
            <person name="Salamov A."/>
            <person name="Schmutz J."/>
            <person name="Solheim H."/>
            <person name="Stahlberg J."/>
            <person name="Velez H."/>
            <person name="de Vries R.P."/>
            <person name="Wiebenga A."/>
            <person name="Woodward S."/>
            <person name="Yakovlev I."/>
            <person name="Garbelotto M."/>
            <person name="Martin F."/>
            <person name="Grigoriev I.V."/>
            <person name="Stenlid J."/>
        </authorList>
    </citation>
    <scope>NUCLEOTIDE SEQUENCE [LARGE SCALE GENOMIC DNA]</scope>
    <source>
        <strain evidence="2 3">TC 32-1</strain>
    </source>
</reference>
<dbReference type="EMBL" id="KI925455">
    <property type="protein sequence ID" value="ETW85233.1"/>
    <property type="molecule type" value="Genomic_DNA"/>
</dbReference>
<accession>W4KH99</accession>
<feature type="region of interest" description="Disordered" evidence="1">
    <location>
        <begin position="272"/>
        <end position="297"/>
    </location>
</feature>
<feature type="region of interest" description="Disordered" evidence="1">
    <location>
        <begin position="216"/>
        <end position="253"/>
    </location>
</feature>
<dbReference type="HOGENOM" id="CLU_880168_0_0_1"/>
<evidence type="ECO:0000256" key="1">
    <source>
        <dbReference type="SAM" id="MobiDB-lite"/>
    </source>
</evidence>
<name>W4KH99_HETIT</name>
<evidence type="ECO:0000313" key="2">
    <source>
        <dbReference type="EMBL" id="ETW85233.1"/>
    </source>
</evidence>
<protein>
    <submittedName>
        <fullName evidence="2">Uncharacterized protein</fullName>
    </submittedName>
</protein>
<organism evidence="2 3">
    <name type="scientific">Heterobasidion irregulare (strain TC 32-1)</name>
    <dbReference type="NCBI Taxonomy" id="747525"/>
    <lineage>
        <taxon>Eukaryota</taxon>
        <taxon>Fungi</taxon>
        <taxon>Dikarya</taxon>
        <taxon>Basidiomycota</taxon>
        <taxon>Agaricomycotina</taxon>
        <taxon>Agaricomycetes</taxon>
        <taxon>Russulales</taxon>
        <taxon>Bondarzewiaceae</taxon>
        <taxon>Heterobasidion</taxon>
        <taxon>Heterobasidion annosum species complex</taxon>
    </lineage>
</organism>
<keyword evidence="3" id="KW-1185">Reference proteome</keyword>
<sequence length="316" mass="34556">MTRLMRSYPHLAQVHHAPNPMSTRHTVRAITQTSRTKTFTFLGSGGLLYSHGLTPTSPMVNTIGLMRHSHIPRSLKLILSFSLLRAMRTCPGHPMGQQQPDGMPVAFPVPLPATPTYMEAATCHIPTSTFSTLVYPIEVEEHPLMHGAVPFSSLLGTIYLIQGPWRGMVWEIVEVSRDIVLRGLSKVPLRMPVKEVPKPIPELPQAGAVGALRRYGGGAEAEESEGRKGKQGGEGGRKPGRERRKGGEVHTVHAPNHEVWAVFGLAAEPLCGERKRDGGSAKPDPCGPSTGAWQRPQRYYIDIDDVHPQGGDPHKL</sequence>
<gene>
    <name evidence="2" type="ORF">HETIRDRAFT_424611</name>
</gene>
<dbReference type="Proteomes" id="UP000030671">
    <property type="component" value="Unassembled WGS sequence"/>
</dbReference>
<proteinExistence type="predicted"/>